<evidence type="ECO:0000256" key="5">
    <source>
        <dbReference type="ARBA" id="ARBA00022692"/>
    </source>
</evidence>
<dbReference type="PANTHER" id="PTHR27002">
    <property type="entry name" value="RECEPTOR-LIKE SERINE/THREONINE-PROTEIN KINASE SD1-8"/>
    <property type="match status" value="1"/>
</dbReference>
<dbReference type="InterPro" id="IPR008271">
    <property type="entry name" value="Ser/Thr_kinase_AS"/>
</dbReference>
<gene>
    <name evidence="21" type="ORF">DS421_19g673730</name>
</gene>
<evidence type="ECO:0000256" key="6">
    <source>
        <dbReference type="ARBA" id="ARBA00022729"/>
    </source>
</evidence>
<dbReference type="Pfam" id="PF01657">
    <property type="entry name" value="Stress-antifung"/>
    <property type="match status" value="2"/>
</dbReference>
<dbReference type="FunFam" id="1.10.510.10:FF:000343">
    <property type="entry name" value="Cysteine-rich receptor-like protein kinase 28"/>
    <property type="match status" value="1"/>
</dbReference>
<dbReference type="PROSITE" id="PS51257">
    <property type="entry name" value="PROKAR_LIPOPROTEIN"/>
    <property type="match status" value="1"/>
</dbReference>
<dbReference type="GO" id="GO:0005886">
    <property type="term" value="C:plasma membrane"/>
    <property type="evidence" value="ECO:0007669"/>
    <property type="project" value="TreeGrafter"/>
</dbReference>
<evidence type="ECO:0000259" key="19">
    <source>
        <dbReference type="PROSITE" id="PS50011"/>
    </source>
</evidence>
<evidence type="ECO:0000256" key="8">
    <source>
        <dbReference type="ARBA" id="ARBA00022741"/>
    </source>
</evidence>
<feature type="transmembrane region" description="Helical" evidence="17">
    <location>
        <begin position="299"/>
        <end position="322"/>
    </location>
</feature>
<evidence type="ECO:0000256" key="10">
    <source>
        <dbReference type="ARBA" id="ARBA00022840"/>
    </source>
</evidence>
<feature type="region of interest" description="Disordered" evidence="16">
    <location>
        <begin position="265"/>
        <end position="291"/>
    </location>
</feature>
<dbReference type="PANTHER" id="PTHR27002:SF1073">
    <property type="entry name" value="CYSTEINE-RICH RECEPTOR-LIKE PROTEIN KINASE 29"/>
    <property type="match status" value="1"/>
</dbReference>
<dbReference type="GO" id="GO:0004674">
    <property type="term" value="F:protein serine/threonine kinase activity"/>
    <property type="evidence" value="ECO:0007669"/>
    <property type="project" value="UniProtKB-KW"/>
</dbReference>
<evidence type="ECO:0000256" key="11">
    <source>
        <dbReference type="ARBA" id="ARBA00022989"/>
    </source>
</evidence>
<evidence type="ECO:0000256" key="7">
    <source>
        <dbReference type="ARBA" id="ARBA00022737"/>
    </source>
</evidence>
<evidence type="ECO:0000256" key="1">
    <source>
        <dbReference type="ARBA" id="ARBA00004167"/>
    </source>
</evidence>
<evidence type="ECO:0000256" key="4">
    <source>
        <dbReference type="ARBA" id="ARBA00022679"/>
    </source>
</evidence>
<dbReference type="InterPro" id="IPR000719">
    <property type="entry name" value="Prot_kinase_dom"/>
</dbReference>
<keyword evidence="13 21" id="KW-0675">Receptor</keyword>
<dbReference type="Gene3D" id="3.30.200.20">
    <property type="entry name" value="Phosphorylase Kinase, domain 1"/>
    <property type="match status" value="1"/>
</dbReference>
<dbReference type="Pfam" id="PF07714">
    <property type="entry name" value="PK_Tyr_Ser-Thr"/>
    <property type="match status" value="1"/>
</dbReference>
<sequence length="692" mass="76878">MRMRMITNRTSSLFSIFCCLLCLLIISTQSCCYAQEDGFRSYSCDNGKGNYTANSIYHKNLNTLLSTLISNTQIDYGYYNFSYGQDDNKVNAVGLCQGDLNQNDCRLCLNNSITLLTQLCPNQKEAIGWYDTCMLRYSNRTIFGNHHVDDSLTVYLWNTQNATDLPVFNQNLNSLMSNLIDKAIAGDSRRKYAAASVNSTGFQNIYGVVQCTPDLSSLECDQCLEGHVSDIPACCDGKKGGRVLSPSCYIRYEVYPFFQPTAANNAPPPSSLSQPPHSSSTPTSSSEGQGQGKTNTLRIVIFVAVPTVIVSVLIGSICIYLLRVRKPRRTSESNSSDEGVEQEIITNESLQFDFDTIRVATDDFSNSNKLGQGGFGAVYKGRLSNGQMIAVKRLSRDSGQGATEFKTEVLLLVKLQHRNLVKLLGFCLEGSERLLVYEFVPNKSLDYFIFDPIKRNQLNWASRYKIIEGVARALLYLHEDSRLRIIHRDLKASNILLDDNMNPKIADFGLARLFDRDQTQGNTNQIAGTYGYMAPEYAMYGQFSTKSDVFSFGVIVLEILSGKRHIGNGNGESEEQLISFVWRNWREGTAINIADPSLSNISPNEIMRCVHIGLLCVQENLADRPNMGSIVLMLNSYSVTLPTPSEPAFFVGSRTRSRPLSDIQSGGNNSSTSNKSAQASENEASITDLYPR</sequence>
<accession>A0A6B9VFG5</accession>
<keyword evidence="4" id="KW-0808">Transferase</keyword>
<keyword evidence="3" id="KW-0597">Phosphoprotein</keyword>
<dbReference type="PROSITE" id="PS50011">
    <property type="entry name" value="PROTEIN_KINASE_DOM"/>
    <property type="match status" value="1"/>
</dbReference>
<dbReference type="InterPro" id="IPR002902">
    <property type="entry name" value="GNK2"/>
</dbReference>
<dbReference type="Gene3D" id="1.10.510.10">
    <property type="entry name" value="Transferase(Phosphotransferase) domain 1"/>
    <property type="match status" value="1"/>
</dbReference>
<evidence type="ECO:0000256" key="13">
    <source>
        <dbReference type="ARBA" id="ARBA00023170"/>
    </source>
</evidence>
<evidence type="ECO:0000256" key="17">
    <source>
        <dbReference type="SAM" id="Phobius"/>
    </source>
</evidence>
<evidence type="ECO:0000256" key="2">
    <source>
        <dbReference type="ARBA" id="ARBA00022527"/>
    </source>
</evidence>
<feature type="signal peptide" evidence="18">
    <location>
        <begin position="1"/>
        <end position="34"/>
    </location>
</feature>
<evidence type="ECO:0000256" key="16">
    <source>
        <dbReference type="SAM" id="MobiDB-lite"/>
    </source>
</evidence>
<keyword evidence="14" id="KW-0325">Glycoprotein</keyword>
<feature type="domain" description="Gnk2-homologous" evidence="20">
    <location>
        <begin position="150"/>
        <end position="257"/>
    </location>
</feature>
<dbReference type="SMART" id="SM00220">
    <property type="entry name" value="S_TKc"/>
    <property type="match status" value="1"/>
</dbReference>
<dbReference type="InterPro" id="IPR038408">
    <property type="entry name" value="GNK2_sf"/>
</dbReference>
<dbReference type="PROSITE" id="PS00108">
    <property type="entry name" value="PROTEIN_KINASE_ST"/>
    <property type="match status" value="1"/>
</dbReference>
<keyword evidence="9 21" id="KW-0418">Kinase</keyword>
<keyword evidence="11 17" id="KW-1133">Transmembrane helix</keyword>
<keyword evidence="2" id="KW-0723">Serine/threonine-protein kinase</keyword>
<feature type="binding site" evidence="15">
    <location>
        <position position="392"/>
    </location>
    <ligand>
        <name>ATP</name>
        <dbReference type="ChEBI" id="CHEBI:30616"/>
    </ligand>
</feature>
<dbReference type="FunFam" id="3.30.430.20:FF:000003">
    <property type="entry name" value="Cysteine-rich RLK (RECEPTOR-like protein kinase) 10"/>
    <property type="match status" value="1"/>
</dbReference>
<reference evidence="21 22" key="1">
    <citation type="submission" date="2020-01" db="EMBL/GenBank/DDBJ databases">
        <title>Genome sequence of Arachis hypogaea, cultivar Shitouqi.</title>
        <authorList>
            <person name="Zhuang W."/>
            <person name="Chen H."/>
            <person name="Varshney R."/>
            <person name="Wang D."/>
            <person name="Ming R."/>
        </authorList>
    </citation>
    <scope>NUCLEOTIDE SEQUENCE [LARGE SCALE GENOMIC DNA]</scope>
    <source>
        <tissue evidence="21">Young leaf</tissue>
    </source>
</reference>
<dbReference type="InterPro" id="IPR001245">
    <property type="entry name" value="Ser-Thr/Tyr_kinase_cat_dom"/>
</dbReference>
<dbReference type="InterPro" id="IPR017441">
    <property type="entry name" value="Protein_kinase_ATP_BS"/>
</dbReference>
<evidence type="ECO:0000313" key="21">
    <source>
        <dbReference type="EMBL" id="QHN79877.1"/>
    </source>
</evidence>
<keyword evidence="5 17" id="KW-0812">Transmembrane</keyword>
<keyword evidence="8 15" id="KW-0547">Nucleotide-binding</keyword>
<feature type="compositionally biased region" description="Low complexity" evidence="16">
    <location>
        <begin position="271"/>
        <end position="286"/>
    </location>
</feature>
<organism evidence="21 22">
    <name type="scientific">Arachis hypogaea</name>
    <name type="common">Peanut</name>
    <dbReference type="NCBI Taxonomy" id="3818"/>
    <lineage>
        <taxon>Eukaryota</taxon>
        <taxon>Viridiplantae</taxon>
        <taxon>Streptophyta</taxon>
        <taxon>Embryophyta</taxon>
        <taxon>Tracheophyta</taxon>
        <taxon>Spermatophyta</taxon>
        <taxon>Magnoliopsida</taxon>
        <taxon>eudicotyledons</taxon>
        <taxon>Gunneridae</taxon>
        <taxon>Pentapetalae</taxon>
        <taxon>rosids</taxon>
        <taxon>fabids</taxon>
        <taxon>Fabales</taxon>
        <taxon>Fabaceae</taxon>
        <taxon>Papilionoideae</taxon>
        <taxon>50 kb inversion clade</taxon>
        <taxon>dalbergioids sensu lato</taxon>
        <taxon>Dalbergieae</taxon>
        <taxon>Pterocarpus clade</taxon>
        <taxon>Arachis</taxon>
    </lineage>
</organism>
<keyword evidence="12 17" id="KW-0472">Membrane</keyword>
<dbReference type="AlphaFoldDB" id="A0A6B9VFG5"/>
<dbReference type="GO" id="GO:0005524">
    <property type="term" value="F:ATP binding"/>
    <property type="evidence" value="ECO:0007669"/>
    <property type="project" value="UniProtKB-UniRule"/>
</dbReference>
<evidence type="ECO:0000256" key="15">
    <source>
        <dbReference type="PROSITE-ProRule" id="PRU10141"/>
    </source>
</evidence>
<feature type="compositionally biased region" description="Low complexity" evidence="16">
    <location>
        <begin position="665"/>
        <end position="676"/>
    </location>
</feature>
<evidence type="ECO:0000256" key="9">
    <source>
        <dbReference type="ARBA" id="ARBA00022777"/>
    </source>
</evidence>
<keyword evidence="10 15" id="KW-0067">ATP-binding</keyword>
<dbReference type="GO" id="GO:0009737">
    <property type="term" value="P:response to abscisic acid"/>
    <property type="evidence" value="ECO:0007669"/>
    <property type="project" value="UniProtKB-ARBA"/>
</dbReference>
<protein>
    <submittedName>
        <fullName evidence="21">Cysteine-rich receptor-like protein kinase</fullName>
    </submittedName>
</protein>
<evidence type="ECO:0000259" key="20">
    <source>
        <dbReference type="PROSITE" id="PS51473"/>
    </source>
</evidence>
<feature type="chain" id="PRO_5025331328" evidence="18">
    <location>
        <begin position="35"/>
        <end position="692"/>
    </location>
</feature>
<dbReference type="FunFam" id="3.30.200.20:FF:000142">
    <property type="entry name" value="Cysteine-rich receptor-like protein kinase 10"/>
    <property type="match status" value="1"/>
</dbReference>
<dbReference type="InterPro" id="IPR011009">
    <property type="entry name" value="Kinase-like_dom_sf"/>
</dbReference>
<evidence type="ECO:0000256" key="3">
    <source>
        <dbReference type="ARBA" id="ARBA00022553"/>
    </source>
</evidence>
<keyword evidence="7" id="KW-0677">Repeat</keyword>
<feature type="region of interest" description="Disordered" evidence="16">
    <location>
        <begin position="657"/>
        <end position="692"/>
    </location>
</feature>
<dbReference type="EMBL" id="CP031001">
    <property type="protein sequence ID" value="QHN79877.1"/>
    <property type="molecule type" value="Genomic_DNA"/>
</dbReference>
<dbReference type="SUPFAM" id="SSF56112">
    <property type="entry name" value="Protein kinase-like (PK-like)"/>
    <property type="match status" value="1"/>
</dbReference>
<evidence type="ECO:0000256" key="18">
    <source>
        <dbReference type="SAM" id="SignalP"/>
    </source>
</evidence>
<proteinExistence type="predicted"/>
<name>A0A6B9VFG5_ARAHY</name>
<comment type="subcellular location">
    <subcellularLocation>
        <location evidence="1">Membrane</location>
        <topology evidence="1">Single-pass membrane protein</topology>
    </subcellularLocation>
</comment>
<keyword evidence="6 18" id="KW-0732">Signal</keyword>
<dbReference type="PROSITE" id="PS00107">
    <property type="entry name" value="PROTEIN_KINASE_ATP"/>
    <property type="match status" value="1"/>
</dbReference>
<feature type="domain" description="Gnk2-homologous" evidence="20">
    <location>
        <begin position="39"/>
        <end position="142"/>
    </location>
</feature>
<feature type="domain" description="Protein kinase" evidence="19">
    <location>
        <begin position="364"/>
        <end position="638"/>
    </location>
</feature>
<evidence type="ECO:0000256" key="12">
    <source>
        <dbReference type="ARBA" id="ARBA00023136"/>
    </source>
</evidence>
<evidence type="ECO:0000313" key="22">
    <source>
        <dbReference type="Proteomes" id="UP000464620"/>
    </source>
</evidence>
<evidence type="ECO:0000256" key="14">
    <source>
        <dbReference type="ARBA" id="ARBA00023180"/>
    </source>
</evidence>
<dbReference type="FunFam" id="3.30.430.20:FF:000002">
    <property type="entry name" value="Cysteine-rich receptor-like protein kinase 10"/>
    <property type="match status" value="1"/>
</dbReference>
<dbReference type="PROSITE" id="PS51473">
    <property type="entry name" value="GNK2"/>
    <property type="match status" value="2"/>
</dbReference>
<dbReference type="Gene3D" id="3.30.430.20">
    <property type="entry name" value="Gnk2 domain, C-X8-C-X2-C motif"/>
    <property type="match status" value="2"/>
</dbReference>
<dbReference type="CDD" id="cd23509">
    <property type="entry name" value="Gnk2-like"/>
    <property type="match status" value="2"/>
</dbReference>
<dbReference type="Proteomes" id="UP000464620">
    <property type="component" value="Chromosome B09"/>
</dbReference>
<dbReference type="CDD" id="cd14066">
    <property type="entry name" value="STKc_IRAK"/>
    <property type="match status" value="1"/>
</dbReference>